<keyword evidence="6 11" id="KW-0812">Transmembrane</keyword>
<evidence type="ECO:0000256" key="7">
    <source>
        <dbReference type="ARBA" id="ARBA00022777"/>
    </source>
</evidence>
<dbReference type="InterPro" id="IPR036890">
    <property type="entry name" value="HATPase_C_sf"/>
</dbReference>
<dbReference type="CDD" id="cd00082">
    <property type="entry name" value="HisKA"/>
    <property type="match status" value="1"/>
</dbReference>
<evidence type="ECO:0000313" key="14">
    <source>
        <dbReference type="EMBL" id="NGN85574.1"/>
    </source>
</evidence>
<keyword evidence="4" id="KW-0597">Phosphoprotein</keyword>
<dbReference type="EMBL" id="JAAKZI010000062">
    <property type="protein sequence ID" value="NGN85574.1"/>
    <property type="molecule type" value="Genomic_DNA"/>
</dbReference>
<dbReference type="SUPFAM" id="SSF47384">
    <property type="entry name" value="Homodimeric domain of signal transducing histidine kinase"/>
    <property type="match status" value="1"/>
</dbReference>
<keyword evidence="7 14" id="KW-0418">Kinase</keyword>
<dbReference type="InterPro" id="IPR003594">
    <property type="entry name" value="HATPase_dom"/>
</dbReference>
<protein>
    <recommendedName>
        <fullName evidence="3">histidine kinase</fullName>
        <ecNumber evidence="3">2.7.13.3</ecNumber>
    </recommendedName>
</protein>
<evidence type="ECO:0000256" key="2">
    <source>
        <dbReference type="ARBA" id="ARBA00004236"/>
    </source>
</evidence>
<evidence type="ECO:0000259" key="13">
    <source>
        <dbReference type="PROSITE" id="PS50885"/>
    </source>
</evidence>
<evidence type="ECO:0000256" key="11">
    <source>
        <dbReference type="SAM" id="Phobius"/>
    </source>
</evidence>
<keyword evidence="5" id="KW-0808">Transferase</keyword>
<keyword evidence="10 11" id="KW-0472">Membrane</keyword>
<dbReference type="Pfam" id="PF02518">
    <property type="entry name" value="HATPase_c"/>
    <property type="match status" value="1"/>
</dbReference>
<dbReference type="PRINTS" id="PR00344">
    <property type="entry name" value="BCTRLSENSOR"/>
</dbReference>
<comment type="catalytic activity">
    <reaction evidence="1">
        <text>ATP + protein L-histidine = ADP + protein N-phospho-L-histidine.</text>
        <dbReference type="EC" id="2.7.13.3"/>
    </reaction>
</comment>
<proteinExistence type="predicted"/>
<evidence type="ECO:0000256" key="5">
    <source>
        <dbReference type="ARBA" id="ARBA00022679"/>
    </source>
</evidence>
<evidence type="ECO:0000256" key="4">
    <source>
        <dbReference type="ARBA" id="ARBA00022553"/>
    </source>
</evidence>
<dbReference type="InterPro" id="IPR003660">
    <property type="entry name" value="HAMP_dom"/>
</dbReference>
<dbReference type="Pfam" id="PF00672">
    <property type="entry name" value="HAMP"/>
    <property type="match status" value="1"/>
</dbReference>
<evidence type="ECO:0000256" key="10">
    <source>
        <dbReference type="ARBA" id="ARBA00023136"/>
    </source>
</evidence>
<dbReference type="PANTHER" id="PTHR45436">
    <property type="entry name" value="SENSOR HISTIDINE KINASE YKOH"/>
    <property type="match status" value="1"/>
</dbReference>
<keyword evidence="8 11" id="KW-1133">Transmembrane helix</keyword>
<organism evidence="14 15">
    <name type="scientific">Arthrobacter silviterrae</name>
    <dbReference type="NCBI Taxonomy" id="2026658"/>
    <lineage>
        <taxon>Bacteria</taxon>
        <taxon>Bacillati</taxon>
        <taxon>Actinomycetota</taxon>
        <taxon>Actinomycetes</taxon>
        <taxon>Micrococcales</taxon>
        <taxon>Micrococcaceae</taxon>
        <taxon>Arthrobacter</taxon>
    </lineage>
</organism>
<evidence type="ECO:0000313" key="15">
    <source>
        <dbReference type="Proteomes" id="UP000479226"/>
    </source>
</evidence>
<dbReference type="SMART" id="SM00387">
    <property type="entry name" value="HATPase_c"/>
    <property type="match status" value="1"/>
</dbReference>
<dbReference type="Gene3D" id="3.30.565.10">
    <property type="entry name" value="Histidine kinase-like ATPase, C-terminal domain"/>
    <property type="match status" value="1"/>
</dbReference>
<evidence type="ECO:0000256" key="8">
    <source>
        <dbReference type="ARBA" id="ARBA00022989"/>
    </source>
</evidence>
<dbReference type="EC" id="2.7.13.3" evidence="3"/>
<evidence type="ECO:0000256" key="6">
    <source>
        <dbReference type="ARBA" id="ARBA00022692"/>
    </source>
</evidence>
<evidence type="ECO:0000259" key="12">
    <source>
        <dbReference type="PROSITE" id="PS50109"/>
    </source>
</evidence>
<accession>A0ABX0DF84</accession>
<evidence type="ECO:0000256" key="1">
    <source>
        <dbReference type="ARBA" id="ARBA00000085"/>
    </source>
</evidence>
<dbReference type="SMART" id="SM00304">
    <property type="entry name" value="HAMP"/>
    <property type="match status" value="1"/>
</dbReference>
<keyword evidence="15" id="KW-1185">Reference proteome</keyword>
<dbReference type="Gene3D" id="1.10.287.130">
    <property type="match status" value="1"/>
</dbReference>
<dbReference type="PANTHER" id="PTHR45436:SF5">
    <property type="entry name" value="SENSOR HISTIDINE KINASE TRCS"/>
    <property type="match status" value="1"/>
</dbReference>
<feature type="domain" description="Histidine kinase" evidence="12">
    <location>
        <begin position="242"/>
        <end position="465"/>
    </location>
</feature>
<name>A0ABX0DF84_9MICC</name>
<dbReference type="InterPro" id="IPR004358">
    <property type="entry name" value="Sig_transdc_His_kin-like_C"/>
</dbReference>
<sequence length="465" mass="49290">MRVRVLGVLGILSLLLVLGLAYSLLSAGSRELTQELQINRVASLNRLAQVASEAAASNDWTVLQTEMDSYSNLYGEGILVHTQDRVLASGSLDPNRADVKDAFFNASLNLSLTSVEPLWPLGPSSRLVSRSFGSANQVLGEVVLEVDTAPAQAKLRTLWLLVIVAAVVLEAGLLLLAARVTGWVLRPIHRLNSAVLELEAIGSMQQLPQDGPPELRELSRSLTTMAAAVQESLDQQRQLIADTSHQLRNPVAALRLRADLLQLQLTDGPGREGIQPVLAELDRVEGLLDGVLTLATAENRLSEGQARQAVGPSSPARARANPALIAQEELERAGAAAALNGTTLVWGPEPAGDVELDCNPLELAQMVGELLGNAIKYAAGGTVEVSVGSGPGEVHLDVSDDGPGLPAEQLASAVARFWRAPQHRGMAGTGLGMTIVDRLARANGGELVLSAVQPHGLRARLVFRR</sequence>
<dbReference type="SMART" id="SM00388">
    <property type="entry name" value="HisKA"/>
    <property type="match status" value="1"/>
</dbReference>
<feature type="domain" description="HAMP" evidence="13">
    <location>
        <begin position="182"/>
        <end position="234"/>
    </location>
</feature>
<dbReference type="Proteomes" id="UP000479226">
    <property type="component" value="Unassembled WGS sequence"/>
</dbReference>
<dbReference type="PROSITE" id="PS50885">
    <property type="entry name" value="HAMP"/>
    <property type="match status" value="1"/>
</dbReference>
<reference evidence="14 15" key="1">
    <citation type="submission" date="2020-02" db="EMBL/GenBank/DDBJ databases">
        <title>Genome sequence of the type strain DSM 27180 of Arthrobacter silviterrae.</title>
        <authorList>
            <person name="Gao J."/>
            <person name="Sun J."/>
        </authorList>
    </citation>
    <scope>NUCLEOTIDE SEQUENCE [LARGE SCALE GENOMIC DNA]</scope>
    <source>
        <strain evidence="14 15">DSM 27180</strain>
    </source>
</reference>
<dbReference type="InterPro" id="IPR005467">
    <property type="entry name" value="His_kinase_dom"/>
</dbReference>
<evidence type="ECO:0000256" key="3">
    <source>
        <dbReference type="ARBA" id="ARBA00012438"/>
    </source>
</evidence>
<dbReference type="GO" id="GO:0016301">
    <property type="term" value="F:kinase activity"/>
    <property type="evidence" value="ECO:0007669"/>
    <property type="project" value="UniProtKB-KW"/>
</dbReference>
<dbReference type="InterPro" id="IPR036097">
    <property type="entry name" value="HisK_dim/P_sf"/>
</dbReference>
<dbReference type="RefSeq" id="WP_165183780.1">
    <property type="nucleotide sequence ID" value="NZ_JAAKZI010000062.1"/>
</dbReference>
<feature type="transmembrane region" description="Helical" evidence="11">
    <location>
        <begin position="158"/>
        <end position="178"/>
    </location>
</feature>
<evidence type="ECO:0000256" key="9">
    <source>
        <dbReference type="ARBA" id="ARBA00023012"/>
    </source>
</evidence>
<gene>
    <name evidence="14" type="ORF">G6N77_19215</name>
</gene>
<dbReference type="Pfam" id="PF00512">
    <property type="entry name" value="HisKA"/>
    <property type="match status" value="1"/>
</dbReference>
<dbReference type="InterPro" id="IPR050428">
    <property type="entry name" value="TCS_sensor_his_kinase"/>
</dbReference>
<comment type="caution">
    <text evidence="14">The sequence shown here is derived from an EMBL/GenBank/DDBJ whole genome shotgun (WGS) entry which is preliminary data.</text>
</comment>
<dbReference type="SUPFAM" id="SSF55874">
    <property type="entry name" value="ATPase domain of HSP90 chaperone/DNA topoisomerase II/histidine kinase"/>
    <property type="match status" value="1"/>
</dbReference>
<comment type="subcellular location">
    <subcellularLocation>
        <location evidence="2">Cell membrane</location>
    </subcellularLocation>
</comment>
<keyword evidence="9" id="KW-0902">Two-component regulatory system</keyword>
<dbReference type="CDD" id="cd00075">
    <property type="entry name" value="HATPase"/>
    <property type="match status" value="1"/>
</dbReference>
<dbReference type="InterPro" id="IPR003661">
    <property type="entry name" value="HisK_dim/P_dom"/>
</dbReference>
<dbReference type="PROSITE" id="PS50109">
    <property type="entry name" value="HIS_KIN"/>
    <property type="match status" value="1"/>
</dbReference>